<name>A0AA38XZH1_9EURO</name>
<feature type="domain" description="ZZ-type" evidence="5">
    <location>
        <begin position="51"/>
        <end position="96"/>
    </location>
</feature>
<feature type="compositionally biased region" description="Basic and acidic residues" evidence="4">
    <location>
        <begin position="9"/>
        <end position="21"/>
    </location>
</feature>
<dbReference type="SUPFAM" id="SSF57850">
    <property type="entry name" value="RING/U-box"/>
    <property type="match status" value="1"/>
</dbReference>
<evidence type="ECO:0000256" key="3">
    <source>
        <dbReference type="ARBA" id="ARBA00022833"/>
    </source>
</evidence>
<comment type="caution">
    <text evidence="6">The sequence shown here is derived from an EMBL/GenBank/DDBJ whole genome shotgun (WGS) entry which is preliminary data.</text>
</comment>
<evidence type="ECO:0000313" key="6">
    <source>
        <dbReference type="EMBL" id="KAJ9630158.1"/>
    </source>
</evidence>
<dbReference type="EMBL" id="JAPDRN010000064">
    <property type="protein sequence ID" value="KAJ9630158.1"/>
    <property type="molecule type" value="Genomic_DNA"/>
</dbReference>
<keyword evidence="1" id="KW-0479">Metal-binding</keyword>
<dbReference type="Pfam" id="PF06985">
    <property type="entry name" value="HET"/>
    <property type="match status" value="1"/>
</dbReference>
<organism evidence="6 7">
    <name type="scientific">Knufia peltigerae</name>
    <dbReference type="NCBI Taxonomy" id="1002370"/>
    <lineage>
        <taxon>Eukaryota</taxon>
        <taxon>Fungi</taxon>
        <taxon>Dikarya</taxon>
        <taxon>Ascomycota</taxon>
        <taxon>Pezizomycotina</taxon>
        <taxon>Eurotiomycetes</taxon>
        <taxon>Chaetothyriomycetidae</taxon>
        <taxon>Chaetothyriales</taxon>
        <taxon>Trichomeriaceae</taxon>
        <taxon>Knufia</taxon>
    </lineage>
</organism>
<sequence length="853" mass="95875">MTTNSSNEDITKLDADKSASAACERDDAGAQCNGKPEQGEHISETSTMLSSTCGASCDRCLKPIEGVRYKCENCPDFDYCTQCVKLASSIHPGHSFVALKGSRRLEGDELSRHVRPMDEVLDPVTFQLRGQSSDFPSQCCMSCQPVTVPLPALDVILQDKKFREQKQKTLQLSWPARLSSLVEATVGGCAFCSMVLHKFFGPGNAILFTYQPEIPWMCKSNEERRQGVVSHAMHLLTLMKNDEFGFTVEPVRTEGSVKFDVNRLRIELRQAKQGKEVLSQVLANRGRQYFEVDVYAAEDNPAAAFISRRPPNASPSLPGGLQQIKTWLGKCEQEHGQACGSTTSRLPKRVIDVSDLSTLRLVETTKDSRGRYVALSYCWGKVQEFQTTTETIQEKLDGFAPSALPQTLQDAATITNALGIEFLWVDSICILQDDQVDKMTQVNHMAEIYKHSTVTLSASKADDASKGFLLDEANPDTGLWKNLVPLAFPLPEPTASCIDDVFNKPRTVFGTIWLCDEDRGMMESFRSPVDRRGWCLQEKLLSSRLLSYGRWPTWKCALSMQSDGGFHPLLRGTQHERRLSTLLLEHGHHPSENPLGLHTAHQILQCWSKLVNEYTQREFSLKSDRLPAIGGIASEISRVLGMAYVAGLWQTNLLHDLMWTAKVKEWLNRVEGYAGPSWSWAALDCPVTYDEVTEDSIAMARVIRHQLEEAPTGPYGEVQGGSIDIEGSFTRVEKADVVSILQDQSMAQPPPRNNNALEWYRQIMEFVNNQPKNNTAKEENWIETLPDEMFAIITLTRDWRIVHEERMTGTFFSGLLLRKIDGGYERIGSFMNENREWMGRTVALRQRQIVTLL</sequence>
<feature type="region of interest" description="Disordered" evidence="4">
    <location>
        <begin position="1"/>
        <end position="21"/>
    </location>
</feature>
<dbReference type="Gene3D" id="3.30.60.90">
    <property type="match status" value="1"/>
</dbReference>
<proteinExistence type="predicted"/>
<dbReference type="Proteomes" id="UP001172681">
    <property type="component" value="Unassembled WGS sequence"/>
</dbReference>
<keyword evidence="7" id="KW-1185">Reference proteome</keyword>
<dbReference type="PANTHER" id="PTHR33112">
    <property type="entry name" value="DOMAIN PROTEIN, PUTATIVE-RELATED"/>
    <property type="match status" value="1"/>
</dbReference>
<evidence type="ECO:0000256" key="1">
    <source>
        <dbReference type="ARBA" id="ARBA00022723"/>
    </source>
</evidence>
<evidence type="ECO:0000256" key="4">
    <source>
        <dbReference type="SAM" id="MobiDB-lite"/>
    </source>
</evidence>
<evidence type="ECO:0000256" key="2">
    <source>
        <dbReference type="ARBA" id="ARBA00022771"/>
    </source>
</evidence>
<dbReference type="InterPro" id="IPR000433">
    <property type="entry name" value="Znf_ZZ"/>
</dbReference>
<gene>
    <name evidence="6" type="ORF">H2204_008663</name>
</gene>
<dbReference type="CDD" id="cd02340">
    <property type="entry name" value="ZZ_NBR1_like"/>
    <property type="match status" value="1"/>
</dbReference>
<dbReference type="Pfam" id="PF00569">
    <property type="entry name" value="ZZ"/>
    <property type="match status" value="1"/>
</dbReference>
<protein>
    <recommendedName>
        <fullName evidence="5">ZZ-type domain-containing protein</fullName>
    </recommendedName>
</protein>
<accession>A0AA38XZH1</accession>
<dbReference type="InterPro" id="IPR010730">
    <property type="entry name" value="HET"/>
</dbReference>
<evidence type="ECO:0000313" key="7">
    <source>
        <dbReference type="Proteomes" id="UP001172681"/>
    </source>
</evidence>
<dbReference type="AlphaFoldDB" id="A0AA38XZH1"/>
<keyword evidence="2" id="KW-0863">Zinc-finger</keyword>
<evidence type="ECO:0000259" key="5">
    <source>
        <dbReference type="SMART" id="SM00291"/>
    </source>
</evidence>
<dbReference type="SMART" id="SM00291">
    <property type="entry name" value="ZnF_ZZ"/>
    <property type="match status" value="1"/>
</dbReference>
<keyword evidence="3" id="KW-0862">Zinc</keyword>
<reference evidence="6" key="1">
    <citation type="submission" date="2022-10" db="EMBL/GenBank/DDBJ databases">
        <title>Culturing micro-colonial fungi from biological soil crusts in the Mojave desert and describing Neophaeococcomyces mojavensis, and introducing the new genera and species Taxawa tesnikishii.</title>
        <authorList>
            <person name="Kurbessoian T."/>
            <person name="Stajich J.E."/>
        </authorList>
    </citation>
    <scope>NUCLEOTIDE SEQUENCE</scope>
    <source>
        <strain evidence="6">TK_35</strain>
    </source>
</reference>
<dbReference type="GO" id="GO:0008270">
    <property type="term" value="F:zinc ion binding"/>
    <property type="evidence" value="ECO:0007669"/>
    <property type="project" value="UniProtKB-KW"/>
</dbReference>
<dbReference type="InterPro" id="IPR043145">
    <property type="entry name" value="Znf_ZZ_sf"/>
</dbReference>
<dbReference type="PANTHER" id="PTHR33112:SF16">
    <property type="entry name" value="HETEROKARYON INCOMPATIBILITY DOMAIN-CONTAINING PROTEIN"/>
    <property type="match status" value="1"/>
</dbReference>